<accession>A0A0K0ED85</accession>
<name>A0A0K0ED85_STRER</name>
<keyword evidence="1" id="KW-0812">Transmembrane</keyword>
<evidence type="ECO:0000256" key="1">
    <source>
        <dbReference type="SAM" id="Phobius"/>
    </source>
</evidence>
<organism evidence="2">
    <name type="scientific">Strongyloides stercoralis</name>
    <name type="common">Threadworm</name>
    <dbReference type="NCBI Taxonomy" id="6248"/>
    <lineage>
        <taxon>Eukaryota</taxon>
        <taxon>Metazoa</taxon>
        <taxon>Ecdysozoa</taxon>
        <taxon>Nematoda</taxon>
        <taxon>Chromadorea</taxon>
        <taxon>Rhabditida</taxon>
        <taxon>Tylenchina</taxon>
        <taxon>Panagrolaimomorpha</taxon>
        <taxon>Strongyloidoidea</taxon>
        <taxon>Strongyloididae</taxon>
        <taxon>Strongyloides</taxon>
    </lineage>
</organism>
<proteinExistence type="predicted"/>
<feature type="transmembrane region" description="Helical" evidence="1">
    <location>
        <begin position="6"/>
        <end position="25"/>
    </location>
</feature>
<keyword evidence="1" id="KW-1133">Transmembrane helix</keyword>
<reference evidence="2" key="1">
    <citation type="submission" date="2015-08" db="UniProtKB">
        <authorList>
            <consortium name="WormBaseParasite"/>
        </authorList>
    </citation>
    <scope>IDENTIFICATION</scope>
</reference>
<evidence type="ECO:0000313" key="2">
    <source>
        <dbReference type="WBParaSite" id="SSTP_0000744800.1"/>
    </source>
</evidence>
<dbReference type="AlphaFoldDB" id="A0A0K0ED85"/>
<keyword evidence="1" id="KW-0472">Membrane</keyword>
<dbReference type="WBParaSite" id="SSTP_0000744800.1">
    <property type="protein sequence ID" value="SSTP_0000744800.1"/>
    <property type="gene ID" value="SSTP_0000744800"/>
</dbReference>
<sequence>MAVLRIILIFLLISTSLLTLSGFYVKSLKKPSNSTITKEDNVEITPVRRYVDGFLVNNEKIFINMLSI</sequence>
<protein>
    <submittedName>
        <fullName evidence="2">COesterase domain-containing protein</fullName>
    </submittedName>
</protein>